<name>A0A2T4CC20_TRILO</name>
<dbReference type="OrthoDB" id="4844401at2759"/>
<protein>
    <submittedName>
        <fullName evidence="3">Uncharacterized protein</fullName>
    </submittedName>
</protein>
<feature type="region of interest" description="Disordered" evidence="1">
    <location>
        <begin position="22"/>
        <end position="45"/>
    </location>
</feature>
<reference evidence="3 4" key="1">
    <citation type="submission" date="2016-07" db="EMBL/GenBank/DDBJ databases">
        <title>Multiple horizontal gene transfer events from other fungi enriched the ability of initially mycotrophic Trichoderma (Ascomycota) to feed on dead plant biomass.</title>
        <authorList>
            <consortium name="DOE Joint Genome Institute"/>
            <person name="Aerts A."/>
            <person name="Atanasova L."/>
            <person name="Chenthamara K."/>
            <person name="Zhang J."/>
            <person name="Grujic M."/>
            <person name="Henrissat B."/>
            <person name="Kuo A."/>
            <person name="Salamov A."/>
            <person name="Lipzen A."/>
            <person name="Labutti K."/>
            <person name="Barry K."/>
            <person name="Miao Y."/>
            <person name="Rahimi M.J."/>
            <person name="Shen Q."/>
            <person name="Grigoriev I.V."/>
            <person name="Kubicek C.P."/>
            <person name="Druzhinina I.S."/>
        </authorList>
    </citation>
    <scope>NUCLEOTIDE SEQUENCE [LARGE SCALE GENOMIC DNA]</scope>
    <source>
        <strain evidence="3 4">ATCC 18648</strain>
    </source>
</reference>
<evidence type="ECO:0000313" key="3">
    <source>
        <dbReference type="EMBL" id="PTB79084.1"/>
    </source>
</evidence>
<keyword evidence="2" id="KW-1133">Transmembrane helix</keyword>
<evidence type="ECO:0000313" key="4">
    <source>
        <dbReference type="Proteomes" id="UP000240760"/>
    </source>
</evidence>
<feature type="transmembrane region" description="Helical" evidence="2">
    <location>
        <begin position="184"/>
        <end position="205"/>
    </location>
</feature>
<dbReference type="AlphaFoldDB" id="A0A2T4CC20"/>
<sequence length="223" mass="24433">MPSPSGGFITQPNLHAAPCTSSHLLTHRSPDPRPSPPPFTRFSPGPMDKVTLLTSSRLEPTAGIRPHSSIIVVLGRSLLSLAALPLAYQARLAQLCSTFVSLHLYNAFVCLQHVYANTILLFLLQGHSFISRALLLASSRAGKRLLSHASFASRSFLTHAAAMFSKTVVDFWQSRRIQKIRAKLFYEFAVFILGCGNAFFLLIFWPGWLFLGAAALALKQLAG</sequence>
<keyword evidence="4" id="KW-1185">Reference proteome</keyword>
<gene>
    <name evidence="3" type="ORF">M440DRAFT_1436453</name>
</gene>
<dbReference type="EMBL" id="KZ679128">
    <property type="protein sequence ID" value="PTB79084.1"/>
    <property type="molecule type" value="Genomic_DNA"/>
</dbReference>
<organism evidence="3 4">
    <name type="scientific">Trichoderma longibrachiatum ATCC 18648</name>
    <dbReference type="NCBI Taxonomy" id="983965"/>
    <lineage>
        <taxon>Eukaryota</taxon>
        <taxon>Fungi</taxon>
        <taxon>Dikarya</taxon>
        <taxon>Ascomycota</taxon>
        <taxon>Pezizomycotina</taxon>
        <taxon>Sordariomycetes</taxon>
        <taxon>Hypocreomycetidae</taxon>
        <taxon>Hypocreales</taxon>
        <taxon>Hypocreaceae</taxon>
        <taxon>Trichoderma</taxon>
    </lineage>
</organism>
<evidence type="ECO:0000256" key="2">
    <source>
        <dbReference type="SAM" id="Phobius"/>
    </source>
</evidence>
<dbReference type="Proteomes" id="UP000240760">
    <property type="component" value="Unassembled WGS sequence"/>
</dbReference>
<accession>A0A2T4CC20</accession>
<evidence type="ECO:0000256" key="1">
    <source>
        <dbReference type="SAM" id="MobiDB-lite"/>
    </source>
</evidence>
<proteinExistence type="predicted"/>
<keyword evidence="2" id="KW-0812">Transmembrane</keyword>
<keyword evidence="2" id="KW-0472">Membrane</keyword>